<dbReference type="Proteomes" id="UP001597541">
    <property type="component" value="Unassembled WGS sequence"/>
</dbReference>
<dbReference type="RefSeq" id="WP_377599123.1">
    <property type="nucleotide sequence ID" value="NZ_JBHUME010000002.1"/>
</dbReference>
<evidence type="ECO:0000313" key="2">
    <source>
        <dbReference type="EMBL" id="MFD2610937.1"/>
    </source>
</evidence>
<evidence type="ECO:0000313" key="3">
    <source>
        <dbReference type="Proteomes" id="UP001597541"/>
    </source>
</evidence>
<dbReference type="EMBL" id="JBHUME010000002">
    <property type="protein sequence ID" value="MFD2610937.1"/>
    <property type="molecule type" value="Genomic_DNA"/>
</dbReference>
<organism evidence="2 3">
    <name type="scientific">Paenibacillus gansuensis</name>
    <dbReference type="NCBI Taxonomy" id="306542"/>
    <lineage>
        <taxon>Bacteria</taxon>
        <taxon>Bacillati</taxon>
        <taxon>Bacillota</taxon>
        <taxon>Bacilli</taxon>
        <taxon>Bacillales</taxon>
        <taxon>Paenibacillaceae</taxon>
        <taxon>Paenibacillus</taxon>
    </lineage>
</organism>
<dbReference type="InterPro" id="IPR029044">
    <property type="entry name" value="Nucleotide-diphossugar_trans"/>
</dbReference>
<dbReference type="Pfam" id="PF00483">
    <property type="entry name" value="NTP_transferase"/>
    <property type="match status" value="1"/>
</dbReference>
<comment type="caution">
    <text evidence="2">The sequence shown here is derived from an EMBL/GenBank/DDBJ whole genome shotgun (WGS) entry which is preliminary data.</text>
</comment>
<dbReference type="InterPro" id="IPR011051">
    <property type="entry name" value="RmlC_Cupin_sf"/>
</dbReference>
<dbReference type="PANTHER" id="PTHR46390:SF1">
    <property type="entry name" value="MANNOSE-1-PHOSPHATE GUANYLYLTRANSFERASE"/>
    <property type="match status" value="1"/>
</dbReference>
<gene>
    <name evidence="2" type="ORF">ACFSUF_00710</name>
</gene>
<proteinExistence type="predicted"/>
<dbReference type="SUPFAM" id="SSF53448">
    <property type="entry name" value="Nucleotide-diphospho-sugar transferases"/>
    <property type="match status" value="1"/>
</dbReference>
<dbReference type="SUPFAM" id="SSF51182">
    <property type="entry name" value="RmlC-like cupins"/>
    <property type="match status" value="1"/>
</dbReference>
<dbReference type="Gene3D" id="3.90.550.10">
    <property type="entry name" value="Spore Coat Polysaccharide Biosynthesis Protein SpsA, Chain A"/>
    <property type="match status" value="1"/>
</dbReference>
<feature type="domain" description="Nucleotidyl transferase" evidence="1">
    <location>
        <begin position="4"/>
        <end position="269"/>
    </location>
</feature>
<evidence type="ECO:0000259" key="1">
    <source>
        <dbReference type="Pfam" id="PF00483"/>
    </source>
</evidence>
<dbReference type="InterPro" id="IPR051161">
    <property type="entry name" value="Mannose-6P_isomerase_type2"/>
</dbReference>
<name>A0ABW5P6M3_9BACL</name>
<accession>A0ABW5P6M3</accession>
<protein>
    <submittedName>
        <fullName evidence="2">Sugar phosphate nucleotidyltransferase</fullName>
    </submittedName>
</protein>
<sequence>MRLLLLAGGSGKRLWPLSNEIRSKIYLTLLPSPDGGKESMIQRICRQVASAGLQEQCMIVTHNQQAHLTRRQVGGNFPLLTEPHKRGTFSAAALASAYLLEQLQLPPEEIICFMPADLYANDDFFDLIRAMPGALASSGSDLALIGTSPDHPSSQYGYIVPDPSACNASPESYPILRFEEKPSPIRAGELIAEKAYWNCGVYAFRIGYLMSVMKSLGFPTDYSNFLNCYSSLSELSFDKEVAERCASAIILPYSGNWVDLGSWGTLTEQLSETITGPGSVSSDSQGTHLVNELELPIHVIGAGGLIVAAGPEGILVSSKSGSSRIKDQLSQHPQSPLNYEEKAWGSRRVLDRSETDEVRSVTGKLTLLPGAAYHAKADLQQWKHWVAVQGSGQWTLQGKSRTAFPGRTLTITSGQTHSVFAGAEGMVIIETVTSVRGDPPGC</sequence>
<reference evidence="3" key="1">
    <citation type="journal article" date="2019" name="Int. J. Syst. Evol. Microbiol.">
        <title>The Global Catalogue of Microorganisms (GCM) 10K type strain sequencing project: providing services to taxonomists for standard genome sequencing and annotation.</title>
        <authorList>
            <consortium name="The Broad Institute Genomics Platform"/>
            <consortium name="The Broad Institute Genome Sequencing Center for Infectious Disease"/>
            <person name="Wu L."/>
            <person name="Ma J."/>
        </authorList>
    </citation>
    <scope>NUCLEOTIDE SEQUENCE [LARGE SCALE GENOMIC DNA]</scope>
    <source>
        <strain evidence="3">KCTC 3950</strain>
    </source>
</reference>
<dbReference type="PANTHER" id="PTHR46390">
    <property type="entry name" value="MANNOSE-1-PHOSPHATE GUANYLYLTRANSFERASE"/>
    <property type="match status" value="1"/>
</dbReference>
<keyword evidence="3" id="KW-1185">Reference proteome</keyword>
<dbReference type="InterPro" id="IPR005835">
    <property type="entry name" value="NTP_transferase_dom"/>
</dbReference>